<dbReference type="AlphaFoldDB" id="A0A1M7THF2"/>
<dbReference type="SUPFAM" id="SSF47598">
    <property type="entry name" value="Ribbon-helix-helix"/>
    <property type="match status" value="1"/>
</dbReference>
<dbReference type="EMBL" id="FRDM01000006">
    <property type="protein sequence ID" value="SHN70048.1"/>
    <property type="molecule type" value="Genomic_DNA"/>
</dbReference>
<dbReference type="GO" id="GO:0006355">
    <property type="term" value="P:regulation of DNA-templated transcription"/>
    <property type="evidence" value="ECO:0007669"/>
    <property type="project" value="InterPro"/>
</dbReference>
<name>A0A1M7THF2_9ACTN</name>
<dbReference type="Proteomes" id="UP000184428">
    <property type="component" value="Unassembled WGS sequence"/>
</dbReference>
<protein>
    <submittedName>
        <fullName evidence="2">Plasmid stability protein</fullName>
    </submittedName>
</protein>
<gene>
    <name evidence="2" type="ORF">SAMN05660350_01733</name>
</gene>
<sequence length="81" mass="8817">MAAISVRGLDDDVRERLRVRAARNGRSMEAEIREILTTAVSEAEPSADLFSTLRKRFGDAGGVELSIPPRTSPARAADFSE</sequence>
<dbReference type="InterPro" id="IPR053853">
    <property type="entry name" value="FitA-like_RHH"/>
</dbReference>
<evidence type="ECO:0000313" key="3">
    <source>
        <dbReference type="Proteomes" id="UP000184428"/>
    </source>
</evidence>
<evidence type="ECO:0000259" key="1">
    <source>
        <dbReference type="Pfam" id="PF22513"/>
    </source>
</evidence>
<dbReference type="RefSeq" id="WP_072916460.1">
    <property type="nucleotide sequence ID" value="NZ_FRDM01000006.1"/>
</dbReference>
<dbReference type="InterPro" id="IPR013321">
    <property type="entry name" value="Arc_rbn_hlx_hlx"/>
</dbReference>
<accession>A0A1M7THF2</accession>
<dbReference type="OrthoDB" id="2389872at2"/>
<dbReference type="Pfam" id="PF22513">
    <property type="entry name" value="FitA-like_RHH"/>
    <property type="match status" value="1"/>
</dbReference>
<evidence type="ECO:0000313" key="2">
    <source>
        <dbReference type="EMBL" id="SHN70048.1"/>
    </source>
</evidence>
<reference evidence="2 3" key="1">
    <citation type="submission" date="2016-12" db="EMBL/GenBank/DDBJ databases">
        <authorList>
            <person name="Song W.-J."/>
            <person name="Kurnit D.M."/>
        </authorList>
    </citation>
    <scope>NUCLEOTIDE SEQUENCE [LARGE SCALE GENOMIC DNA]</scope>
    <source>
        <strain evidence="2 3">DSM 43162</strain>
    </source>
</reference>
<proteinExistence type="predicted"/>
<dbReference type="InterPro" id="IPR010985">
    <property type="entry name" value="Ribbon_hlx_hlx"/>
</dbReference>
<dbReference type="Gene3D" id="1.10.1220.10">
    <property type="entry name" value="Met repressor-like"/>
    <property type="match status" value="1"/>
</dbReference>
<organism evidence="2 3">
    <name type="scientific">Geodermatophilus obscurus</name>
    <dbReference type="NCBI Taxonomy" id="1861"/>
    <lineage>
        <taxon>Bacteria</taxon>
        <taxon>Bacillati</taxon>
        <taxon>Actinomycetota</taxon>
        <taxon>Actinomycetes</taxon>
        <taxon>Geodermatophilales</taxon>
        <taxon>Geodermatophilaceae</taxon>
        <taxon>Geodermatophilus</taxon>
    </lineage>
</organism>
<feature type="domain" description="Antitoxin FitA-like ribbon-helix-helix" evidence="1">
    <location>
        <begin position="2"/>
        <end position="40"/>
    </location>
</feature>